<evidence type="ECO:0000313" key="3">
    <source>
        <dbReference type="EMBL" id="KJA19181.1"/>
    </source>
</evidence>
<evidence type="ECO:0000256" key="2">
    <source>
        <dbReference type="SAM" id="SignalP"/>
    </source>
</evidence>
<protein>
    <submittedName>
        <fullName evidence="3">Uncharacterized protein</fullName>
    </submittedName>
</protein>
<feature type="non-terminal residue" evidence="3">
    <location>
        <position position="1"/>
    </location>
</feature>
<sequence>VQKAMSLHLRILWSLLDAKAIPLNPPSDLLSDFNNRFSDSNESQLFVIQTAGPELIPKHLIQIGTSMSAAQGRIAEQARSVEEHMLSYIQSCLSQFGLRCWCPDLRQSAYSLYNAACRIVAIDTFKQALVSHAYLALAPNTAYASNTGVLVKLYDHFVFHFMRLRYRREGRTPGSVSLQLQASPQYQGRIRLAAARLKFLEENGYPKHYRALVDPKAMSDDEYDPRQKAWIIKRRPERSVKANRWVRILDRVRRESVEQHPTRKWRERRRIVPADTSRQEDSPFVSTPDNIPIDYFDPDFFNKLQPKTRNRVGMNQVAFLEDIEESFTWCANERISDKAFHKKYGTERLSLYHMVGDEDFNDADDEWNDDTQAEDDVADMEYSDAPTVRDNAASVGSARESFSTGLSASSASSSSISGRSSTSGTSGSGTSGSFVSGRSNMSEE</sequence>
<dbReference type="Proteomes" id="UP000054270">
    <property type="component" value="Unassembled WGS sequence"/>
</dbReference>
<dbReference type="STRING" id="945553.A0A0D2NR43"/>
<feature type="signal peptide" evidence="2">
    <location>
        <begin position="1"/>
        <end position="20"/>
    </location>
</feature>
<feature type="chain" id="PRO_5002259970" evidence="2">
    <location>
        <begin position="21"/>
        <end position="444"/>
    </location>
</feature>
<dbReference type="AlphaFoldDB" id="A0A0D2NR43"/>
<keyword evidence="4" id="KW-1185">Reference proteome</keyword>
<dbReference type="EMBL" id="KN817580">
    <property type="protein sequence ID" value="KJA19181.1"/>
    <property type="molecule type" value="Genomic_DNA"/>
</dbReference>
<evidence type="ECO:0000256" key="1">
    <source>
        <dbReference type="SAM" id="MobiDB-lite"/>
    </source>
</evidence>
<reference evidence="4" key="1">
    <citation type="submission" date="2014-04" db="EMBL/GenBank/DDBJ databases">
        <title>Evolutionary Origins and Diversification of the Mycorrhizal Mutualists.</title>
        <authorList>
            <consortium name="DOE Joint Genome Institute"/>
            <consortium name="Mycorrhizal Genomics Consortium"/>
            <person name="Kohler A."/>
            <person name="Kuo A."/>
            <person name="Nagy L.G."/>
            <person name="Floudas D."/>
            <person name="Copeland A."/>
            <person name="Barry K.W."/>
            <person name="Cichocki N."/>
            <person name="Veneault-Fourrey C."/>
            <person name="LaButti K."/>
            <person name="Lindquist E.A."/>
            <person name="Lipzen A."/>
            <person name="Lundell T."/>
            <person name="Morin E."/>
            <person name="Murat C."/>
            <person name="Riley R."/>
            <person name="Ohm R."/>
            <person name="Sun H."/>
            <person name="Tunlid A."/>
            <person name="Henrissat B."/>
            <person name="Grigoriev I.V."/>
            <person name="Hibbett D.S."/>
            <person name="Martin F."/>
        </authorList>
    </citation>
    <scope>NUCLEOTIDE SEQUENCE [LARGE SCALE GENOMIC DNA]</scope>
    <source>
        <strain evidence="4">FD-334 SS-4</strain>
    </source>
</reference>
<dbReference type="OrthoDB" id="3254880at2759"/>
<feature type="region of interest" description="Disordered" evidence="1">
    <location>
        <begin position="379"/>
        <end position="444"/>
    </location>
</feature>
<dbReference type="OMA" id="CANERIS"/>
<feature type="compositionally biased region" description="Low complexity" evidence="1">
    <location>
        <begin position="401"/>
        <end position="425"/>
    </location>
</feature>
<evidence type="ECO:0000313" key="4">
    <source>
        <dbReference type="Proteomes" id="UP000054270"/>
    </source>
</evidence>
<name>A0A0D2NR43_HYPSF</name>
<gene>
    <name evidence="3" type="ORF">HYPSUDRAFT_143997</name>
</gene>
<organism evidence="3 4">
    <name type="scientific">Hypholoma sublateritium (strain FD-334 SS-4)</name>
    <dbReference type="NCBI Taxonomy" id="945553"/>
    <lineage>
        <taxon>Eukaryota</taxon>
        <taxon>Fungi</taxon>
        <taxon>Dikarya</taxon>
        <taxon>Basidiomycota</taxon>
        <taxon>Agaricomycotina</taxon>
        <taxon>Agaricomycetes</taxon>
        <taxon>Agaricomycetidae</taxon>
        <taxon>Agaricales</taxon>
        <taxon>Agaricineae</taxon>
        <taxon>Strophariaceae</taxon>
        <taxon>Hypholoma</taxon>
    </lineage>
</organism>
<accession>A0A0D2NR43</accession>
<feature type="compositionally biased region" description="Low complexity" evidence="1">
    <location>
        <begin position="431"/>
        <end position="444"/>
    </location>
</feature>
<keyword evidence="2" id="KW-0732">Signal</keyword>
<proteinExistence type="predicted"/>